<dbReference type="SMART" id="SM00220">
    <property type="entry name" value="S_TKc"/>
    <property type="match status" value="1"/>
</dbReference>
<feature type="transmembrane region" description="Helical" evidence="11">
    <location>
        <begin position="408"/>
        <end position="429"/>
    </location>
</feature>
<comment type="caution">
    <text evidence="14">The sequence shown here is derived from an EMBL/GenBank/DDBJ whole genome shotgun (WGS) entry which is preliminary data.</text>
</comment>
<feature type="domain" description="PASTA" evidence="13">
    <location>
        <begin position="633"/>
        <end position="697"/>
    </location>
</feature>
<dbReference type="EC" id="2.7.11.1" evidence="1"/>
<dbReference type="Gene3D" id="1.10.510.10">
    <property type="entry name" value="Transferase(Phosphotransferase) domain 1"/>
    <property type="match status" value="1"/>
</dbReference>
<dbReference type="PANTHER" id="PTHR43289">
    <property type="entry name" value="MITOGEN-ACTIVATED PROTEIN KINASE KINASE KINASE 20-RELATED"/>
    <property type="match status" value="1"/>
</dbReference>
<dbReference type="FunFam" id="3.30.200.20:FF:000035">
    <property type="entry name" value="Serine/threonine protein kinase Stk1"/>
    <property type="match status" value="1"/>
</dbReference>
<feature type="domain" description="PASTA" evidence="13">
    <location>
        <begin position="565"/>
        <end position="632"/>
    </location>
</feature>
<keyword evidence="2" id="KW-0723">Serine/threonine-protein kinase</keyword>
<dbReference type="CDD" id="cd14014">
    <property type="entry name" value="STKc_PknB_like"/>
    <property type="match status" value="1"/>
</dbReference>
<dbReference type="GO" id="GO:0004674">
    <property type="term" value="F:protein serine/threonine kinase activity"/>
    <property type="evidence" value="ECO:0007669"/>
    <property type="project" value="UniProtKB-KW"/>
</dbReference>
<dbReference type="Pfam" id="PF03793">
    <property type="entry name" value="PASTA"/>
    <property type="match status" value="5"/>
</dbReference>
<dbReference type="SUPFAM" id="SSF54184">
    <property type="entry name" value="Penicillin-binding protein 2x (pbp-2x), c-terminal domain"/>
    <property type="match status" value="1"/>
</dbReference>
<dbReference type="PROSITE" id="PS51178">
    <property type="entry name" value="PASTA"/>
    <property type="match status" value="5"/>
</dbReference>
<feature type="domain" description="PASTA" evidence="13">
    <location>
        <begin position="698"/>
        <end position="759"/>
    </location>
</feature>
<dbReference type="AlphaFoldDB" id="A0A939IW67"/>
<feature type="domain" description="PASTA" evidence="13">
    <location>
        <begin position="431"/>
        <end position="497"/>
    </location>
</feature>
<keyword evidence="4" id="KW-0677">Repeat</keyword>
<dbReference type="PANTHER" id="PTHR43289:SF6">
    <property type="entry name" value="SERINE_THREONINE-PROTEIN KINASE NEKL-3"/>
    <property type="match status" value="1"/>
</dbReference>
<name>A0A939IW67_9CORY</name>
<dbReference type="InterPro" id="IPR000719">
    <property type="entry name" value="Prot_kinase_dom"/>
</dbReference>
<evidence type="ECO:0000256" key="3">
    <source>
        <dbReference type="ARBA" id="ARBA00022679"/>
    </source>
</evidence>
<evidence type="ECO:0000256" key="2">
    <source>
        <dbReference type="ARBA" id="ARBA00022527"/>
    </source>
</evidence>
<comment type="catalytic activity">
    <reaction evidence="9">
        <text>L-seryl-[protein] + ATP = O-phospho-L-seryl-[protein] + ADP + H(+)</text>
        <dbReference type="Rhea" id="RHEA:17989"/>
        <dbReference type="Rhea" id="RHEA-COMP:9863"/>
        <dbReference type="Rhea" id="RHEA-COMP:11604"/>
        <dbReference type="ChEBI" id="CHEBI:15378"/>
        <dbReference type="ChEBI" id="CHEBI:29999"/>
        <dbReference type="ChEBI" id="CHEBI:30616"/>
        <dbReference type="ChEBI" id="CHEBI:83421"/>
        <dbReference type="ChEBI" id="CHEBI:456216"/>
        <dbReference type="EC" id="2.7.11.1"/>
    </reaction>
</comment>
<protein>
    <recommendedName>
        <fullName evidence="1">non-specific serine/threonine protein kinase</fullName>
        <ecNumber evidence="1">2.7.11.1</ecNumber>
    </recommendedName>
</protein>
<dbReference type="SUPFAM" id="SSF56112">
    <property type="entry name" value="Protein kinase-like (PK-like)"/>
    <property type="match status" value="1"/>
</dbReference>
<evidence type="ECO:0000259" key="12">
    <source>
        <dbReference type="PROSITE" id="PS50011"/>
    </source>
</evidence>
<evidence type="ECO:0000256" key="9">
    <source>
        <dbReference type="ARBA" id="ARBA00048679"/>
    </source>
</evidence>
<evidence type="ECO:0000256" key="6">
    <source>
        <dbReference type="ARBA" id="ARBA00022777"/>
    </source>
</evidence>
<dbReference type="Proteomes" id="UP000664332">
    <property type="component" value="Unassembled WGS sequence"/>
</dbReference>
<feature type="region of interest" description="Disordered" evidence="10">
    <location>
        <begin position="732"/>
        <end position="766"/>
    </location>
</feature>
<evidence type="ECO:0000256" key="4">
    <source>
        <dbReference type="ARBA" id="ARBA00022737"/>
    </source>
</evidence>
<dbReference type="RefSeq" id="WP_207117501.1">
    <property type="nucleotide sequence ID" value="NZ_JAFLEQ010000003.1"/>
</dbReference>
<evidence type="ECO:0000313" key="15">
    <source>
        <dbReference type="Proteomes" id="UP000664332"/>
    </source>
</evidence>
<dbReference type="EMBL" id="JAFLEQ010000003">
    <property type="protein sequence ID" value="MBN9643085.1"/>
    <property type="molecule type" value="Genomic_DNA"/>
</dbReference>
<accession>A0A939IW67</accession>
<comment type="catalytic activity">
    <reaction evidence="8">
        <text>L-threonyl-[protein] + ATP = O-phospho-L-threonyl-[protein] + ADP + H(+)</text>
        <dbReference type="Rhea" id="RHEA:46608"/>
        <dbReference type="Rhea" id="RHEA-COMP:11060"/>
        <dbReference type="Rhea" id="RHEA-COMP:11605"/>
        <dbReference type="ChEBI" id="CHEBI:15378"/>
        <dbReference type="ChEBI" id="CHEBI:30013"/>
        <dbReference type="ChEBI" id="CHEBI:30616"/>
        <dbReference type="ChEBI" id="CHEBI:61977"/>
        <dbReference type="ChEBI" id="CHEBI:456216"/>
        <dbReference type="EC" id="2.7.11.1"/>
    </reaction>
</comment>
<dbReference type="SMART" id="SM00740">
    <property type="entry name" value="PASTA"/>
    <property type="match status" value="5"/>
</dbReference>
<sequence>MATLQPGEILDDRYRIDTVIARGGMSTVYRCIDMRLGRTVAAKVLRDEFSRNPEITGRFKREARSMAQLNHPNLVNVYDTGSQGETVFLIMELIDGGTLRELLNERGPMPPHAAVSVMKSVLTGLNVAHEAGLVHRDIKPDNILVTTDGRVKLADFGLVRAADAAAESDGKIHGTVKYLSPEQVTGEPVGPEADVYQAGLVFFEMLTGETPFHGDTDLDVAEDRLHHSVPAPSSRIEGVPAAIDQLVKIACDRDRYSRFENAADFLTTLQRTAKTLELPGFTVPAPKKAAAARAASTPPGDPTAVMTTAAPLTPPPGMLLDDDGADCPTEIIAPGRTDDEPGRVYDRPAHDPDETSVIGLADIGADDSDVPDDTAQKQLPAEPQQAARIPENIPPPTRQINNRSGAKLWLWLVVVAVMVAAIALGGWWLGSGRYGEVPQVIGMSQAQATEVVRDAGYDAAVNEVWDNQHPEGDVLGTAPAGGERLPHGHAVAVMVSKGQPTVPEPPAGRNLEDYAQVLADYSLNWTNGEAIFSREIPAGDVVSVDPEPGTLVAAGSKITVHLSKGPRPELVPMIRGMSEQDAVERLKQATFTVAAVREEFNPDIPGGSVITTEPGPGVTAPAGSDVTLVVSNAIAMPELVGLSQQQAEDELRDLGITVDRVMVSTTSGSVEHEVLDSTPQPGQALDPHNKKVMLMVTDEQRVPSVTGMTVAEAKEELEKAQLFWEIETAAGDEDTVTKQKPSAGALAHAAEKVTLTTTKTTTTKRD</sequence>
<keyword evidence="7" id="KW-0067">ATP-binding</keyword>
<evidence type="ECO:0000313" key="14">
    <source>
        <dbReference type="EMBL" id="MBN9643085.1"/>
    </source>
</evidence>
<evidence type="ECO:0000256" key="7">
    <source>
        <dbReference type="ARBA" id="ARBA00022840"/>
    </source>
</evidence>
<dbReference type="InterPro" id="IPR005543">
    <property type="entry name" value="PASTA_dom"/>
</dbReference>
<dbReference type="PROSITE" id="PS00108">
    <property type="entry name" value="PROTEIN_KINASE_ST"/>
    <property type="match status" value="1"/>
</dbReference>
<keyword evidence="5" id="KW-0547">Nucleotide-binding</keyword>
<dbReference type="InterPro" id="IPR011009">
    <property type="entry name" value="Kinase-like_dom_sf"/>
</dbReference>
<dbReference type="CDD" id="cd06577">
    <property type="entry name" value="PASTA_pknB"/>
    <property type="match status" value="4"/>
</dbReference>
<feature type="compositionally biased region" description="Basic and acidic residues" evidence="10">
    <location>
        <begin position="336"/>
        <end position="353"/>
    </location>
</feature>
<feature type="compositionally biased region" description="Low complexity" evidence="10">
    <location>
        <begin position="754"/>
        <end position="766"/>
    </location>
</feature>
<proteinExistence type="predicted"/>
<dbReference type="GO" id="GO:0045717">
    <property type="term" value="P:negative regulation of fatty acid biosynthetic process"/>
    <property type="evidence" value="ECO:0007669"/>
    <property type="project" value="UniProtKB-ARBA"/>
</dbReference>
<keyword evidence="3" id="KW-0808">Transferase</keyword>
<dbReference type="GO" id="GO:0005524">
    <property type="term" value="F:ATP binding"/>
    <property type="evidence" value="ECO:0007669"/>
    <property type="project" value="UniProtKB-KW"/>
</dbReference>
<dbReference type="InterPro" id="IPR008271">
    <property type="entry name" value="Ser/Thr_kinase_AS"/>
</dbReference>
<dbReference type="PROSITE" id="PS50011">
    <property type="entry name" value="PROTEIN_KINASE_DOM"/>
    <property type="match status" value="1"/>
</dbReference>
<evidence type="ECO:0000256" key="5">
    <source>
        <dbReference type="ARBA" id="ARBA00022741"/>
    </source>
</evidence>
<evidence type="ECO:0000256" key="1">
    <source>
        <dbReference type="ARBA" id="ARBA00012513"/>
    </source>
</evidence>
<gene>
    <name evidence="14" type="ORF">JZY06_00345</name>
</gene>
<keyword evidence="11" id="KW-0812">Transmembrane</keyword>
<keyword evidence="11" id="KW-1133">Transmembrane helix</keyword>
<dbReference type="Pfam" id="PF00069">
    <property type="entry name" value="Pkinase"/>
    <property type="match status" value="1"/>
</dbReference>
<keyword evidence="6" id="KW-0418">Kinase</keyword>
<feature type="domain" description="Protein kinase" evidence="12">
    <location>
        <begin position="14"/>
        <end position="281"/>
    </location>
</feature>
<reference evidence="14" key="1">
    <citation type="submission" date="2021-03" db="EMBL/GenBank/DDBJ databases">
        <authorList>
            <person name="Sun Q."/>
        </authorList>
    </citation>
    <scope>NUCLEOTIDE SEQUENCE</scope>
    <source>
        <strain evidence="14">CCM 8862</strain>
    </source>
</reference>
<feature type="domain" description="PASTA" evidence="13">
    <location>
        <begin position="498"/>
        <end position="564"/>
    </location>
</feature>
<feature type="region of interest" description="Disordered" evidence="10">
    <location>
        <begin position="332"/>
        <end position="398"/>
    </location>
</feature>
<evidence type="ECO:0000256" key="11">
    <source>
        <dbReference type="SAM" id="Phobius"/>
    </source>
</evidence>
<keyword evidence="15" id="KW-1185">Reference proteome</keyword>
<dbReference type="Gene3D" id="3.30.200.20">
    <property type="entry name" value="Phosphorylase Kinase, domain 1"/>
    <property type="match status" value="1"/>
</dbReference>
<dbReference type="Gene3D" id="3.30.10.20">
    <property type="match status" value="5"/>
</dbReference>
<organism evidence="14 15">
    <name type="scientific">Corynebacterium mendelii</name>
    <dbReference type="NCBI Taxonomy" id="2765362"/>
    <lineage>
        <taxon>Bacteria</taxon>
        <taxon>Bacillati</taxon>
        <taxon>Actinomycetota</taxon>
        <taxon>Actinomycetes</taxon>
        <taxon>Mycobacteriales</taxon>
        <taxon>Corynebacteriaceae</taxon>
        <taxon>Corynebacterium</taxon>
    </lineage>
</organism>
<evidence type="ECO:0000256" key="8">
    <source>
        <dbReference type="ARBA" id="ARBA00047899"/>
    </source>
</evidence>
<keyword evidence="11" id="KW-0472">Membrane</keyword>
<dbReference type="FunFam" id="1.10.510.10:FF:000021">
    <property type="entry name" value="Serine/threonine protein kinase"/>
    <property type="match status" value="1"/>
</dbReference>
<evidence type="ECO:0000259" key="13">
    <source>
        <dbReference type="PROSITE" id="PS51178"/>
    </source>
</evidence>
<evidence type="ECO:0000256" key="10">
    <source>
        <dbReference type="SAM" id="MobiDB-lite"/>
    </source>
</evidence>